<protein>
    <recommendedName>
        <fullName evidence="10">Glycosyltransferase family 31 protein</fullName>
    </recommendedName>
</protein>
<comment type="similarity">
    <text evidence="2">Belongs to the glycosyltransferase 31 family. Beta3-Gal-T subfamily.</text>
</comment>
<evidence type="ECO:0000256" key="3">
    <source>
        <dbReference type="ARBA" id="ARBA00022692"/>
    </source>
</evidence>
<evidence type="ECO:0000313" key="8">
    <source>
        <dbReference type="EMBL" id="USW53482.1"/>
    </source>
</evidence>
<dbReference type="Proteomes" id="UP001056384">
    <property type="component" value="Chromosome 5"/>
</dbReference>
<dbReference type="PANTHER" id="PTHR23033:SF47">
    <property type="entry name" value="APPLE DOMAIN-CONTAINING PROTEIN-RELATED"/>
    <property type="match status" value="1"/>
</dbReference>
<keyword evidence="4" id="KW-0735">Signal-anchor</keyword>
<gene>
    <name evidence="8" type="ORF">Slin15195_G068010</name>
</gene>
<proteinExistence type="inferred from homology"/>
<dbReference type="EMBL" id="CP099422">
    <property type="protein sequence ID" value="USW53482.1"/>
    <property type="molecule type" value="Genomic_DNA"/>
</dbReference>
<sequence length="458" mass="52211">MGWIRLRSPRRKSLVELLALAIVLGILFHYFHSPHPEYDRPAARSKKQAGKALACSALPGAKDVVVALKTSTAELEERLPVHFDTTLLCYPNYILFSEWKETYRGHAILDVLDSVDQTIKGSHPDFELWRRLQKGGPDALEDEELWASEGTTKRLDKWKWLPMIQKTFAEQPDRKWYVFLETDTYIFWSNLLTWLETLDSEKPHYIGARKETHELSYALAGAGFVLSHAAAKAAVDVYEKNKMIWEGLTKSSPYGDEIVGGMLEAAQAPLNPAWPIFQRHKPAEMDYTTQSDGKRLWCYPSVSYHGLVPAEIAELWKFEQQWLMDKPSTIIRHSDVFKSYIMPRLLIRSGRVDDWDNFSGNFTEGTAAETVDVCREMCVARMECVQFAFSNGTCEFSSIPRMGTHRRGVRSRWMLARAQDFADKMEACTGEETWLARNVTVERTTSAAAAAPTTRVPT</sequence>
<dbReference type="InterPro" id="IPR026050">
    <property type="entry name" value="C1GALT1/C1GALT1_chp1"/>
</dbReference>
<keyword evidence="9" id="KW-1185">Reference proteome</keyword>
<dbReference type="PANTHER" id="PTHR23033">
    <property type="entry name" value="BETA1,3-GALACTOSYLTRANSFERASE"/>
    <property type="match status" value="1"/>
</dbReference>
<evidence type="ECO:0000256" key="6">
    <source>
        <dbReference type="ARBA" id="ARBA00023136"/>
    </source>
</evidence>
<evidence type="ECO:0000256" key="1">
    <source>
        <dbReference type="ARBA" id="ARBA00004606"/>
    </source>
</evidence>
<name>A0A9Q9APT3_9PEZI</name>
<feature type="transmembrane region" description="Helical" evidence="7">
    <location>
        <begin position="12"/>
        <end position="31"/>
    </location>
</feature>
<keyword evidence="3 7" id="KW-0812">Transmembrane</keyword>
<evidence type="ECO:0000256" key="5">
    <source>
        <dbReference type="ARBA" id="ARBA00022989"/>
    </source>
</evidence>
<dbReference type="Gene3D" id="3.90.550.50">
    <property type="match status" value="1"/>
</dbReference>
<organism evidence="8 9">
    <name type="scientific">Septoria linicola</name>
    <dbReference type="NCBI Taxonomy" id="215465"/>
    <lineage>
        <taxon>Eukaryota</taxon>
        <taxon>Fungi</taxon>
        <taxon>Dikarya</taxon>
        <taxon>Ascomycota</taxon>
        <taxon>Pezizomycotina</taxon>
        <taxon>Dothideomycetes</taxon>
        <taxon>Dothideomycetidae</taxon>
        <taxon>Mycosphaerellales</taxon>
        <taxon>Mycosphaerellaceae</taxon>
        <taxon>Septoria</taxon>
    </lineage>
</organism>
<comment type="subcellular location">
    <subcellularLocation>
        <location evidence="1">Membrane</location>
        <topology evidence="1">Single-pass type II membrane protein</topology>
    </subcellularLocation>
</comment>
<dbReference type="GO" id="GO:0016020">
    <property type="term" value="C:membrane"/>
    <property type="evidence" value="ECO:0007669"/>
    <property type="project" value="UniProtKB-SubCell"/>
</dbReference>
<keyword evidence="5 7" id="KW-1133">Transmembrane helix</keyword>
<dbReference type="AlphaFoldDB" id="A0A9Q9APT3"/>
<evidence type="ECO:0008006" key="10">
    <source>
        <dbReference type="Google" id="ProtNLM"/>
    </source>
</evidence>
<keyword evidence="6 7" id="KW-0472">Membrane</keyword>
<evidence type="ECO:0000313" key="9">
    <source>
        <dbReference type="Proteomes" id="UP001056384"/>
    </source>
</evidence>
<evidence type="ECO:0000256" key="4">
    <source>
        <dbReference type="ARBA" id="ARBA00022968"/>
    </source>
</evidence>
<evidence type="ECO:0000256" key="2">
    <source>
        <dbReference type="ARBA" id="ARBA00006462"/>
    </source>
</evidence>
<reference evidence="8" key="1">
    <citation type="submission" date="2022-06" db="EMBL/GenBank/DDBJ databases">
        <title>Complete genome sequences of two strains of the flax pathogen Septoria linicola.</title>
        <authorList>
            <person name="Lapalu N."/>
            <person name="Simon A."/>
            <person name="Demenou B."/>
            <person name="Paumier D."/>
            <person name="Guillot M.-P."/>
            <person name="Gout L."/>
            <person name="Valade R."/>
        </authorList>
    </citation>
    <scope>NUCLEOTIDE SEQUENCE</scope>
    <source>
        <strain evidence="8">SE15195</strain>
    </source>
</reference>
<accession>A0A9Q9APT3</accession>
<evidence type="ECO:0000256" key="7">
    <source>
        <dbReference type="SAM" id="Phobius"/>
    </source>
</evidence>